<organism evidence="2 3">
    <name type="scientific">Amblyomma americanum</name>
    <name type="common">Lone star tick</name>
    <dbReference type="NCBI Taxonomy" id="6943"/>
    <lineage>
        <taxon>Eukaryota</taxon>
        <taxon>Metazoa</taxon>
        <taxon>Ecdysozoa</taxon>
        <taxon>Arthropoda</taxon>
        <taxon>Chelicerata</taxon>
        <taxon>Arachnida</taxon>
        <taxon>Acari</taxon>
        <taxon>Parasitiformes</taxon>
        <taxon>Ixodida</taxon>
        <taxon>Ixodoidea</taxon>
        <taxon>Ixodidae</taxon>
        <taxon>Amblyomminae</taxon>
        <taxon>Amblyomma</taxon>
    </lineage>
</organism>
<feature type="compositionally biased region" description="Low complexity" evidence="1">
    <location>
        <begin position="438"/>
        <end position="448"/>
    </location>
</feature>
<feature type="compositionally biased region" description="Low complexity" evidence="1">
    <location>
        <begin position="257"/>
        <end position="267"/>
    </location>
</feature>
<feature type="compositionally biased region" description="Basic and acidic residues" evidence="1">
    <location>
        <begin position="341"/>
        <end position="354"/>
    </location>
</feature>
<feature type="compositionally biased region" description="Pro residues" evidence="1">
    <location>
        <begin position="466"/>
        <end position="477"/>
    </location>
</feature>
<comment type="caution">
    <text evidence="2">The sequence shown here is derived from an EMBL/GenBank/DDBJ whole genome shotgun (WGS) entry which is preliminary data.</text>
</comment>
<feature type="compositionally biased region" description="Polar residues" evidence="1">
    <location>
        <begin position="425"/>
        <end position="437"/>
    </location>
</feature>
<feature type="compositionally biased region" description="Basic and acidic residues" evidence="1">
    <location>
        <begin position="160"/>
        <end position="173"/>
    </location>
</feature>
<keyword evidence="3" id="KW-1185">Reference proteome</keyword>
<proteinExistence type="predicted"/>
<name>A0AAQ4F3T2_AMBAM</name>
<feature type="compositionally biased region" description="Pro residues" evidence="1">
    <location>
        <begin position="405"/>
        <end position="415"/>
    </location>
</feature>
<feature type="compositionally biased region" description="Pro residues" evidence="1">
    <location>
        <begin position="43"/>
        <end position="53"/>
    </location>
</feature>
<sequence>MLRVQHIYEALRPHDWIMPKKEEQGRPNETAEALNFASDLGPVPSPARTPPDLEPPRDIRMSSVPTAGASQVPIVSSQSQEETSTSSSPLPVLLSRTAQATPKSSPSDSNPPSPTPQYSDTGVSSSAPARTKPTPVGMCTGLKETPTVDCPGPLPVQHHAGHEHCSASSERRSALCCPPTPLRRSKHEEETPRPHVWIMPKKEEQGRPNETTEALNFASDLGPVPSPARTPPDMEPPRDIRMSSVPTAGASQLPMVSSQSQEETSTSNSPLPVLLSRTTQATPKSSPSDSNPPSPTPQYRDTGVSSSAPARTEPTPVGMCTGLKETPTVDCQGPLPVQHHAGHEHCSASSERRCALCCPPTPLRRSKHEEETPRPHDWIMPKKEEQGRPNETTEALNFASDLGPVPSPARTPPDLEPPRDIRMSSVPTAGASQLPMVSSQSQEETSTSISPLPVLLSRTTQATPKSSPPDSNPPSPTPQYRDTGVSSSTPARTEPTPVGMCTGLKETPTVDCQGPLPVQVSAIGTLKTASLFVCAQSVIT</sequence>
<feature type="compositionally biased region" description="Pro residues" evidence="1">
    <location>
        <begin position="224"/>
        <end position="234"/>
    </location>
</feature>
<dbReference type="EMBL" id="JARKHS020007299">
    <property type="protein sequence ID" value="KAK8781810.1"/>
    <property type="molecule type" value="Genomic_DNA"/>
</dbReference>
<feature type="compositionally biased region" description="Low complexity" evidence="1">
    <location>
        <begin position="75"/>
        <end position="95"/>
    </location>
</feature>
<evidence type="ECO:0000313" key="3">
    <source>
        <dbReference type="Proteomes" id="UP001321473"/>
    </source>
</evidence>
<feature type="compositionally biased region" description="Polar residues" evidence="1">
    <location>
        <begin position="244"/>
        <end position="256"/>
    </location>
</feature>
<accession>A0AAQ4F3T2</accession>
<feature type="compositionally biased region" description="Basic and acidic residues" evidence="1">
    <location>
        <begin position="14"/>
        <end position="26"/>
    </location>
</feature>
<evidence type="ECO:0000313" key="2">
    <source>
        <dbReference type="EMBL" id="KAK8781810.1"/>
    </source>
</evidence>
<evidence type="ECO:0000256" key="1">
    <source>
        <dbReference type="SAM" id="MobiDB-lite"/>
    </source>
</evidence>
<feature type="compositionally biased region" description="Basic and acidic residues" evidence="1">
    <location>
        <begin position="367"/>
        <end position="388"/>
    </location>
</feature>
<feature type="region of interest" description="Disordered" evidence="1">
    <location>
        <begin position="14"/>
        <end position="502"/>
    </location>
</feature>
<reference evidence="2 3" key="1">
    <citation type="journal article" date="2023" name="Arcadia Sci">
        <title>De novo assembly of a long-read Amblyomma americanum tick genome.</title>
        <authorList>
            <person name="Chou S."/>
            <person name="Poskanzer K.E."/>
            <person name="Rollins M."/>
            <person name="Thuy-Boun P.S."/>
        </authorList>
    </citation>
    <scope>NUCLEOTIDE SEQUENCE [LARGE SCALE GENOMIC DNA]</scope>
    <source>
        <strain evidence="2">F_SG_1</strain>
        <tissue evidence="2">Salivary glands</tissue>
    </source>
</reference>
<gene>
    <name evidence="2" type="ORF">V5799_016850</name>
</gene>
<protein>
    <submittedName>
        <fullName evidence="2">Uncharacterized protein</fullName>
    </submittedName>
</protein>
<dbReference type="AlphaFoldDB" id="A0AAQ4F3T2"/>
<dbReference type="Proteomes" id="UP001321473">
    <property type="component" value="Unassembled WGS sequence"/>
</dbReference>
<feature type="compositionally biased region" description="Polar residues" evidence="1">
    <location>
        <begin position="117"/>
        <end position="128"/>
    </location>
</feature>